<keyword evidence="3" id="KW-1185">Reference proteome</keyword>
<dbReference type="Proteomes" id="UP000799438">
    <property type="component" value="Unassembled WGS sequence"/>
</dbReference>
<evidence type="ECO:0000313" key="2">
    <source>
        <dbReference type="EMBL" id="KAF2138846.1"/>
    </source>
</evidence>
<evidence type="ECO:0000256" key="1">
    <source>
        <dbReference type="SAM" id="MobiDB-lite"/>
    </source>
</evidence>
<reference evidence="2" key="1">
    <citation type="journal article" date="2020" name="Stud. Mycol.">
        <title>101 Dothideomycetes genomes: a test case for predicting lifestyles and emergence of pathogens.</title>
        <authorList>
            <person name="Haridas S."/>
            <person name="Albert R."/>
            <person name="Binder M."/>
            <person name="Bloem J."/>
            <person name="Labutti K."/>
            <person name="Salamov A."/>
            <person name="Andreopoulos B."/>
            <person name="Baker S."/>
            <person name="Barry K."/>
            <person name="Bills G."/>
            <person name="Bluhm B."/>
            <person name="Cannon C."/>
            <person name="Castanera R."/>
            <person name="Culley D."/>
            <person name="Daum C."/>
            <person name="Ezra D."/>
            <person name="Gonzalez J."/>
            <person name="Henrissat B."/>
            <person name="Kuo A."/>
            <person name="Liang C."/>
            <person name="Lipzen A."/>
            <person name="Lutzoni F."/>
            <person name="Magnuson J."/>
            <person name="Mondo S."/>
            <person name="Nolan M."/>
            <person name="Ohm R."/>
            <person name="Pangilinan J."/>
            <person name="Park H.-J."/>
            <person name="Ramirez L."/>
            <person name="Alfaro M."/>
            <person name="Sun H."/>
            <person name="Tritt A."/>
            <person name="Yoshinaga Y."/>
            <person name="Zwiers L.-H."/>
            <person name="Turgeon B."/>
            <person name="Goodwin S."/>
            <person name="Spatafora J."/>
            <person name="Crous P."/>
            <person name="Grigoriev I."/>
        </authorList>
    </citation>
    <scope>NUCLEOTIDE SEQUENCE</scope>
    <source>
        <strain evidence="2">CBS 121167</strain>
    </source>
</reference>
<feature type="compositionally biased region" description="Low complexity" evidence="1">
    <location>
        <begin position="237"/>
        <end position="247"/>
    </location>
</feature>
<dbReference type="OrthoDB" id="4776522at2759"/>
<dbReference type="AlphaFoldDB" id="A0A6A6B4R9"/>
<dbReference type="RefSeq" id="XP_033394559.1">
    <property type="nucleotide sequence ID" value="XM_033544362.1"/>
</dbReference>
<dbReference type="EMBL" id="ML995495">
    <property type="protein sequence ID" value="KAF2138846.1"/>
    <property type="molecule type" value="Genomic_DNA"/>
</dbReference>
<organism evidence="2 3">
    <name type="scientific">Aplosporella prunicola CBS 121167</name>
    <dbReference type="NCBI Taxonomy" id="1176127"/>
    <lineage>
        <taxon>Eukaryota</taxon>
        <taxon>Fungi</taxon>
        <taxon>Dikarya</taxon>
        <taxon>Ascomycota</taxon>
        <taxon>Pezizomycotina</taxon>
        <taxon>Dothideomycetes</taxon>
        <taxon>Dothideomycetes incertae sedis</taxon>
        <taxon>Botryosphaeriales</taxon>
        <taxon>Aplosporellaceae</taxon>
        <taxon>Aplosporella</taxon>
    </lineage>
</organism>
<sequence length="423" mass="46353">MARAYNVACQQCGRVPDCGWVYICTQDKEFGGDPWKGIAQHNDIWELNDDDPPHIQLEKLGHSKSVVEQAKNGDYTPSQIELLKLQKQNLRDKIRELHPGNQCVDDKADKKPKFTLISGRAQAKPQDEEAGVQDVAYGGRPNEVHPNEDSANEDRARDDRLKAIMYPPCKSTFCHHCKAHFRARATALIDDAIDLAEPLQLSDFANTPISNANTLRTIGMRPVPLQRSSTMQTLETSSSSDSSNSSDTWVTTATAREQVERQADLTGAFYRVEPSSDDDLLEADWGSIRDNTPGIRANVKMAVKELLKPARKPSAEGDFLVWPEKGIFGPKGAPQTGVHGSRSAARNGIHGLQDAMLKGIHVPRNATPNGIHVPQDAAQDGDLGLMRAQSSHMDDDMDAESDGGISLTEEAAETHIPDIIAQA</sequence>
<proteinExistence type="predicted"/>
<dbReference type="GeneID" id="54301858"/>
<protein>
    <submittedName>
        <fullName evidence="2">Uncharacterized protein</fullName>
    </submittedName>
</protein>
<name>A0A6A6B4R9_9PEZI</name>
<feature type="region of interest" description="Disordered" evidence="1">
    <location>
        <begin position="227"/>
        <end position="248"/>
    </location>
</feature>
<gene>
    <name evidence="2" type="ORF">K452DRAFT_320949</name>
</gene>
<feature type="compositionally biased region" description="Polar residues" evidence="1">
    <location>
        <begin position="227"/>
        <end position="236"/>
    </location>
</feature>
<evidence type="ECO:0000313" key="3">
    <source>
        <dbReference type="Proteomes" id="UP000799438"/>
    </source>
</evidence>
<accession>A0A6A6B4R9</accession>